<dbReference type="KEGG" id="talb:FTW19_05440"/>
<keyword evidence="3" id="KW-1185">Reference proteome</keyword>
<organism evidence="2 3">
    <name type="scientific">Terriglobus albidus</name>
    <dbReference type="NCBI Taxonomy" id="1592106"/>
    <lineage>
        <taxon>Bacteria</taxon>
        <taxon>Pseudomonadati</taxon>
        <taxon>Acidobacteriota</taxon>
        <taxon>Terriglobia</taxon>
        <taxon>Terriglobales</taxon>
        <taxon>Acidobacteriaceae</taxon>
        <taxon>Terriglobus</taxon>
    </lineage>
</organism>
<keyword evidence="1" id="KW-0472">Membrane</keyword>
<evidence type="ECO:0000313" key="3">
    <source>
        <dbReference type="Proteomes" id="UP000321820"/>
    </source>
</evidence>
<dbReference type="AlphaFoldDB" id="A0A5B9EAR4"/>
<dbReference type="Proteomes" id="UP000321820">
    <property type="component" value="Chromosome"/>
</dbReference>
<dbReference type="EMBL" id="CP042806">
    <property type="protein sequence ID" value="QEE27501.1"/>
    <property type="molecule type" value="Genomic_DNA"/>
</dbReference>
<keyword evidence="1" id="KW-0812">Transmembrane</keyword>
<keyword evidence="1" id="KW-1133">Transmembrane helix</keyword>
<evidence type="ECO:0000256" key="1">
    <source>
        <dbReference type="SAM" id="Phobius"/>
    </source>
</evidence>
<dbReference type="OrthoDB" id="121256at2"/>
<evidence type="ECO:0008006" key="4">
    <source>
        <dbReference type="Google" id="ProtNLM"/>
    </source>
</evidence>
<sequence>MRFAGLPLVQTVMHHPRVVIAIGAGFVVAVAVAGWLALRRKPSPEELERRRRQLLAESGRLIDGTIVEATGPEEIPDVLVYKYELAGVEYEAAQDVTPLRDRIVKVRWDLPVSIKYDPRNPGNSIVLAESWSGLRGSERNSAGAL</sequence>
<protein>
    <recommendedName>
        <fullName evidence="4">DUF3592 domain-containing protein</fullName>
    </recommendedName>
</protein>
<gene>
    <name evidence="2" type="ORF">FTW19_05440</name>
</gene>
<proteinExistence type="predicted"/>
<name>A0A5B9EAR4_9BACT</name>
<evidence type="ECO:0000313" key="2">
    <source>
        <dbReference type="EMBL" id="QEE27501.1"/>
    </source>
</evidence>
<accession>A0A5B9EAR4</accession>
<feature type="transmembrane region" description="Helical" evidence="1">
    <location>
        <begin position="18"/>
        <end position="38"/>
    </location>
</feature>
<reference evidence="2 3" key="1">
    <citation type="submission" date="2019-08" db="EMBL/GenBank/DDBJ databases">
        <title>Complete genome sequence of Terriglobus albidus strain ORNL.</title>
        <authorList>
            <person name="Podar M."/>
        </authorList>
    </citation>
    <scope>NUCLEOTIDE SEQUENCE [LARGE SCALE GENOMIC DNA]</scope>
    <source>
        <strain evidence="2 3">ORNL</strain>
    </source>
</reference>